<evidence type="ECO:0008006" key="3">
    <source>
        <dbReference type="Google" id="ProtNLM"/>
    </source>
</evidence>
<comment type="caution">
    <text evidence="1">The sequence shown here is derived from an EMBL/GenBank/DDBJ whole genome shotgun (WGS) entry which is preliminary data.</text>
</comment>
<accession>A0AAN6QE22</accession>
<organism evidence="1 2">
    <name type="scientific">Canariomyces notabilis</name>
    <dbReference type="NCBI Taxonomy" id="2074819"/>
    <lineage>
        <taxon>Eukaryota</taxon>
        <taxon>Fungi</taxon>
        <taxon>Dikarya</taxon>
        <taxon>Ascomycota</taxon>
        <taxon>Pezizomycotina</taxon>
        <taxon>Sordariomycetes</taxon>
        <taxon>Sordariomycetidae</taxon>
        <taxon>Sordariales</taxon>
        <taxon>Chaetomiaceae</taxon>
        <taxon>Canariomyces</taxon>
    </lineage>
</organism>
<reference evidence="1" key="1">
    <citation type="journal article" date="2023" name="Mol. Phylogenet. Evol.">
        <title>Genome-scale phylogeny and comparative genomics of the fungal order Sordariales.</title>
        <authorList>
            <person name="Hensen N."/>
            <person name="Bonometti L."/>
            <person name="Westerberg I."/>
            <person name="Brannstrom I.O."/>
            <person name="Guillou S."/>
            <person name="Cros-Aarteil S."/>
            <person name="Calhoun S."/>
            <person name="Haridas S."/>
            <person name="Kuo A."/>
            <person name="Mondo S."/>
            <person name="Pangilinan J."/>
            <person name="Riley R."/>
            <person name="LaButti K."/>
            <person name="Andreopoulos B."/>
            <person name="Lipzen A."/>
            <person name="Chen C."/>
            <person name="Yan M."/>
            <person name="Daum C."/>
            <person name="Ng V."/>
            <person name="Clum A."/>
            <person name="Steindorff A."/>
            <person name="Ohm R.A."/>
            <person name="Martin F."/>
            <person name="Silar P."/>
            <person name="Natvig D.O."/>
            <person name="Lalanne C."/>
            <person name="Gautier V."/>
            <person name="Ament-Velasquez S.L."/>
            <person name="Kruys A."/>
            <person name="Hutchinson M.I."/>
            <person name="Powell A.J."/>
            <person name="Barry K."/>
            <person name="Miller A.N."/>
            <person name="Grigoriev I.V."/>
            <person name="Debuchy R."/>
            <person name="Gladieux P."/>
            <person name="Hiltunen Thoren M."/>
            <person name="Johannesson H."/>
        </authorList>
    </citation>
    <scope>NUCLEOTIDE SEQUENCE</scope>
    <source>
        <strain evidence="1">CBS 508.74</strain>
    </source>
</reference>
<evidence type="ECO:0000313" key="2">
    <source>
        <dbReference type="Proteomes" id="UP001302812"/>
    </source>
</evidence>
<dbReference type="EMBL" id="MU853362">
    <property type="protein sequence ID" value="KAK4108525.1"/>
    <property type="molecule type" value="Genomic_DNA"/>
</dbReference>
<protein>
    <recommendedName>
        <fullName evidence="3">F-box domain-containing protein</fullName>
    </recommendedName>
</protein>
<evidence type="ECO:0000313" key="1">
    <source>
        <dbReference type="EMBL" id="KAK4108525.1"/>
    </source>
</evidence>
<sequence length="315" mass="36740">MSSLFKHTANYLRLVLPKQTTPQTIPGQGAARTVPETSRNIDPQRASALLVSLPVEMLNLIVSYLTLESEVAFALTCRLLYRLYMPPKPRLRCLEDEQKRDLLLWLERDTPQLCFCHACMKLHTWSRVPRVVDQDIYYPQLCPKQIDDPLLSMPHPLYGIRYGQARLIMRRHLYGDSYGLELETLNRDRLVEARISYPPTGVGVMVKQSWRARIINDELYVKATMEIYHRKGCARTFGQCLYNPTFEFEQSRVCHHVWACHDPYWRVSTGGYSVQEVHRDDCLPDMIFTRSQGPLKSCPHCFTDFRISTKYIRHS</sequence>
<proteinExistence type="predicted"/>
<dbReference type="RefSeq" id="XP_064666095.1">
    <property type="nucleotide sequence ID" value="XM_064809598.1"/>
</dbReference>
<dbReference type="GeneID" id="89933722"/>
<name>A0AAN6QE22_9PEZI</name>
<dbReference type="SUPFAM" id="SSF81383">
    <property type="entry name" value="F-box domain"/>
    <property type="match status" value="1"/>
</dbReference>
<dbReference type="Proteomes" id="UP001302812">
    <property type="component" value="Unassembled WGS sequence"/>
</dbReference>
<dbReference type="InterPro" id="IPR036047">
    <property type="entry name" value="F-box-like_dom_sf"/>
</dbReference>
<gene>
    <name evidence="1" type="ORF">N656DRAFT_422775</name>
</gene>
<keyword evidence="2" id="KW-1185">Reference proteome</keyword>
<reference evidence="1" key="2">
    <citation type="submission" date="2023-05" db="EMBL/GenBank/DDBJ databases">
        <authorList>
            <consortium name="Lawrence Berkeley National Laboratory"/>
            <person name="Steindorff A."/>
            <person name="Hensen N."/>
            <person name="Bonometti L."/>
            <person name="Westerberg I."/>
            <person name="Brannstrom I.O."/>
            <person name="Guillou S."/>
            <person name="Cros-Aarteil S."/>
            <person name="Calhoun S."/>
            <person name="Haridas S."/>
            <person name="Kuo A."/>
            <person name="Mondo S."/>
            <person name="Pangilinan J."/>
            <person name="Riley R."/>
            <person name="Labutti K."/>
            <person name="Andreopoulos B."/>
            <person name="Lipzen A."/>
            <person name="Chen C."/>
            <person name="Yanf M."/>
            <person name="Daum C."/>
            <person name="Ng V."/>
            <person name="Clum A."/>
            <person name="Ohm R."/>
            <person name="Martin F."/>
            <person name="Silar P."/>
            <person name="Natvig D."/>
            <person name="Lalanne C."/>
            <person name="Gautier V."/>
            <person name="Ament-Velasquez S.L."/>
            <person name="Kruys A."/>
            <person name="Hutchinson M.I."/>
            <person name="Powell A.J."/>
            <person name="Barry K."/>
            <person name="Miller A.N."/>
            <person name="Grigoriev I.V."/>
            <person name="Debuchy R."/>
            <person name="Gladieux P."/>
            <person name="Thoren M.H."/>
            <person name="Johannesson H."/>
        </authorList>
    </citation>
    <scope>NUCLEOTIDE SEQUENCE</scope>
    <source>
        <strain evidence="1">CBS 508.74</strain>
    </source>
</reference>
<dbReference type="AlphaFoldDB" id="A0AAN6QE22"/>